<evidence type="ECO:0008006" key="3">
    <source>
        <dbReference type="Google" id="ProtNLM"/>
    </source>
</evidence>
<dbReference type="RefSeq" id="WP_111324731.1">
    <property type="nucleotide sequence ID" value="NZ_BIFX01000002.1"/>
</dbReference>
<organism evidence="1 2">
    <name type="scientific">Thermosporothrix hazakensis</name>
    <dbReference type="NCBI Taxonomy" id="644383"/>
    <lineage>
        <taxon>Bacteria</taxon>
        <taxon>Bacillati</taxon>
        <taxon>Chloroflexota</taxon>
        <taxon>Ktedonobacteria</taxon>
        <taxon>Ktedonobacterales</taxon>
        <taxon>Thermosporotrichaceae</taxon>
        <taxon>Thermosporothrix</taxon>
    </lineage>
</organism>
<dbReference type="AlphaFoldDB" id="A0A326U3K6"/>
<name>A0A326U3K6_THEHA</name>
<evidence type="ECO:0000313" key="2">
    <source>
        <dbReference type="Proteomes" id="UP000248806"/>
    </source>
</evidence>
<evidence type="ECO:0000313" key="1">
    <source>
        <dbReference type="EMBL" id="PZW25353.1"/>
    </source>
</evidence>
<dbReference type="Proteomes" id="UP000248806">
    <property type="component" value="Unassembled WGS sequence"/>
</dbReference>
<proteinExistence type="predicted"/>
<dbReference type="EMBL" id="QKUF01000019">
    <property type="protein sequence ID" value="PZW25353.1"/>
    <property type="molecule type" value="Genomic_DNA"/>
</dbReference>
<protein>
    <recommendedName>
        <fullName evidence="3">Actin-like protein N-terminal domain-containing protein</fullName>
    </recommendedName>
</protein>
<reference evidence="1 2" key="1">
    <citation type="submission" date="2018-06" db="EMBL/GenBank/DDBJ databases">
        <title>Genomic Encyclopedia of Archaeal and Bacterial Type Strains, Phase II (KMG-II): from individual species to whole genera.</title>
        <authorList>
            <person name="Goeker M."/>
        </authorList>
    </citation>
    <scope>NUCLEOTIDE SEQUENCE [LARGE SCALE GENOMIC DNA]</scope>
    <source>
        <strain evidence="1 2">ATCC BAA-1881</strain>
    </source>
</reference>
<accession>A0A326U3K6</accession>
<keyword evidence="2" id="KW-1185">Reference proteome</keyword>
<gene>
    <name evidence="1" type="ORF">EI42_04405</name>
</gene>
<sequence length="404" mass="44683">MTSLPAHSFLDLITTQQPLHLPHGPLSGVYLSADGAPVIEMALENGNSATRVMTLHATTHTPVITQTPSLYEEETTPLIYATDTGEWWQVEERDGSRSPRFHIGSFADAQASLPIGKTDVRWNDHRFVNFNRACLVSTLIQAGYGPGTHFIGICPGCRNEEVIVGQGVSPQVQAALSTGLQSFVLWYKDTDRYDIHIHEILPAVPQTFGSHFAFDSDIFGRSLHPEVPQWVWFDIGFYDAHIVTVRRRNASLQVTGTKIADGMASVVRDMGIFLRQAHFSQMEPLSYGSALEMMRRGQVYIGGLPLEGAEQEKGKQLIAAYKDREGGNLIRTLLAHHPTLDAVFAFTGGGSIDLAHQIRRQTQHHPPHLIKCLAEDVARIANIAGIFLLLNLAKRKQSRRGILA</sequence>
<comment type="caution">
    <text evidence="1">The sequence shown here is derived from an EMBL/GenBank/DDBJ whole genome shotgun (WGS) entry which is preliminary data.</text>
</comment>